<dbReference type="AlphaFoldDB" id="A0A1M5IX46"/>
<dbReference type="EMBL" id="FQUP01000004">
    <property type="protein sequence ID" value="SHG32894.1"/>
    <property type="molecule type" value="Genomic_DNA"/>
</dbReference>
<name>A0A1M5IX46_9HYPH</name>
<dbReference type="Proteomes" id="UP000184485">
    <property type="component" value="Unassembled WGS sequence"/>
</dbReference>
<gene>
    <name evidence="1" type="ORF">SAMN02745157_4029</name>
</gene>
<sequence length="103" mass="11559">MTTEAAAYLAPIQITHSVYVSIPFVGEAFACCERRARGRSFFDTDLDLPGRKESARLTVFIGRWEVVMDPPACLRSRAALMVWRCTAMPALMLASFVRVMSRL</sequence>
<accession>A0A1M5IX46</accession>
<dbReference type="RefSeq" id="WP_073056431.1">
    <property type="nucleotide sequence ID" value="NZ_FQUP01000004.1"/>
</dbReference>
<protein>
    <submittedName>
        <fullName evidence="1">Uncharacterized protein</fullName>
    </submittedName>
</protein>
<evidence type="ECO:0000313" key="1">
    <source>
        <dbReference type="EMBL" id="SHG32894.1"/>
    </source>
</evidence>
<organism evidence="1 2">
    <name type="scientific">Kaistia soli DSM 19436</name>
    <dbReference type="NCBI Taxonomy" id="1122133"/>
    <lineage>
        <taxon>Bacteria</taxon>
        <taxon>Pseudomonadati</taxon>
        <taxon>Pseudomonadota</taxon>
        <taxon>Alphaproteobacteria</taxon>
        <taxon>Hyphomicrobiales</taxon>
        <taxon>Kaistiaceae</taxon>
        <taxon>Kaistia</taxon>
    </lineage>
</organism>
<keyword evidence="2" id="KW-1185">Reference proteome</keyword>
<evidence type="ECO:0000313" key="2">
    <source>
        <dbReference type="Proteomes" id="UP000184485"/>
    </source>
</evidence>
<dbReference type="STRING" id="1122133.SAMN02745157_4029"/>
<proteinExistence type="predicted"/>
<reference evidence="1 2" key="1">
    <citation type="submission" date="2016-11" db="EMBL/GenBank/DDBJ databases">
        <authorList>
            <person name="Jaros S."/>
            <person name="Januszkiewicz K."/>
            <person name="Wedrychowicz H."/>
        </authorList>
    </citation>
    <scope>NUCLEOTIDE SEQUENCE [LARGE SCALE GENOMIC DNA]</scope>
    <source>
        <strain evidence="1 2">DSM 19436</strain>
    </source>
</reference>